<gene>
    <name evidence="16" type="ORF">KFL_000310470</name>
</gene>
<evidence type="ECO:0000313" key="16">
    <source>
        <dbReference type="EMBL" id="GAQ79497.1"/>
    </source>
</evidence>
<dbReference type="GO" id="GO:0005856">
    <property type="term" value="C:cytoskeleton"/>
    <property type="evidence" value="ECO:0007669"/>
    <property type="project" value="UniProtKB-SubCell"/>
</dbReference>
<keyword evidence="3" id="KW-0963">Cytoplasm</keyword>
<feature type="compositionally biased region" description="Basic and acidic residues" evidence="14">
    <location>
        <begin position="317"/>
        <end position="327"/>
    </location>
</feature>
<keyword evidence="8 13" id="KW-0067">ATP-binding</keyword>
<keyword evidence="17" id="KW-1185">Reference proteome</keyword>
<reference evidence="16 17" key="1">
    <citation type="journal article" date="2014" name="Nat. Commun.">
        <title>Klebsormidium flaccidum genome reveals primary factors for plant terrestrial adaptation.</title>
        <authorList>
            <person name="Hori K."/>
            <person name="Maruyama F."/>
            <person name="Fujisawa T."/>
            <person name="Togashi T."/>
            <person name="Yamamoto N."/>
            <person name="Seo M."/>
            <person name="Sato S."/>
            <person name="Yamada T."/>
            <person name="Mori H."/>
            <person name="Tajima N."/>
            <person name="Moriyama T."/>
            <person name="Ikeuchi M."/>
            <person name="Watanabe M."/>
            <person name="Wada H."/>
            <person name="Kobayashi K."/>
            <person name="Saito M."/>
            <person name="Masuda T."/>
            <person name="Sasaki-Sekimoto Y."/>
            <person name="Mashiguchi K."/>
            <person name="Awai K."/>
            <person name="Shimojima M."/>
            <person name="Masuda S."/>
            <person name="Iwai M."/>
            <person name="Nobusawa T."/>
            <person name="Narise T."/>
            <person name="Kondo S."/>
            <person name="Saito H."/>
            <person name="Sato R."/>
            <person name="Murakawa M."/>
            <person name="Ihara Y."/>
            <person name="Oshima-Yamada Y."/>
            <person name="Ohtaka K."/>
            <person name="Satoh M."/>
            <person name="Sonobe K."/>
            <person name="Ishii M."/>
            <person name="Ohtani R."/>
            <person name="Kanamori-Sato M."/>
            <person name="Honoki R."/>
            <person name="Miyazaki D."/>
            <person name="Mochizuki H."/>
            <person name="Umetsu J."/>
            <person name="Higashi K."/>
            <person name="Shibata D."/>
            <person name="Kamiya Y."/>
            <person name="Sato N."/>
            <person name="Nakamura Y."/>
            <person name="Tabata S."/>
            <person name="Ida S."/>
            <person name="Kurokawa K."/>
            <person name="Ohta H."/>
        </authorList>
    </citation>
    <scope>NUCLEOTIDE SEQUENCE [LARGE SCALE GENOMIC DNA]</scope>
    <source>
        <strain evidence="16 17">NIES-2285</strain>
    </source>
</reference>
<evidence type="ECO:0000256" key="11">
    <source>
        <dbReference type="ARBA" id="ARBA00048679"/>
    </source>
</evidence>
<dbReference type="EMBL" id="DF236980">
    <property type="protein sequence ID" value="GAQ79497.1"/>
    <property type="molecule type" value="Genomic_DNA"/>
</dbReference>
<dbReference type="PROSITE" id="PS50011">
    <property type="entry name" value="PROTEIN_KINASE_DOM"/>
    <property type="match status" value="1"/>
</dbReference>
<dbReference type="FunFam" id="3.30.200.20:FF:000042">
    <property type="entry name" value="Aurora kinase A"/>
    <property type="match status" value="1"/>
</dbReference>
<keyword evidence="4" id="KW-0723">Serine/threonine-protein kinase</keyword>
<feature type="domain" description="Protein kinase" evidence="15">
    <location>
        <begin position="4"/>
        <end position="256"/>
    </location>
</feature>
<dbReference type="Gene3D" id="1.10.510.10">
    <property type="entry name" value="Transferase(Phosphotransferase) domain 1"/>
    <property type="match status" value="1"/>
</dbReference>
<dbReference type="InterPro" id="IPR011989">
    <property type="entry name" value="ARM-like"/>
</dbReference>
<dbReference type="PANTHER" id="PTHR22983:SF6">
    <property type="entry name" value="SERINE_THREONINE-PROTEIN KINASE 36"/>
    <property type="match status" value="1"/>
</dbReference>
<dbReference type="Proteomes" id="UP000054558">
    <property type="component" value="Unassembled WGS sequence"/>
</dbReference>
<comment type="catalytic activity">
    <reaction evidence="11">
        <text>L-seryl-[protein] + ATP = O-phospho-L-seryl-[protein] + ADP + H(+)</text>
        <dbReference type="Rhea" id="RHEA:17989"/>
        <dbReference type="Rhea" id="RHEA-COMP:9863"/>
        <dbReference type="Rhea" id="RHEA-COMP:11604"/>
        <dbReference type="ChEBI" id="CHEBI:15378"/>
        <dbReference type="ChEBI" id="CHEBI:29999"/>
        <dbReference type="ChEBI" id="CHEBI:30616"/>
        <dbReference type="ChEBI" id="CHEBI:83421"/>
        <dbReference type="ChEBI" id="CHEBI:456216"/>
        <dbReference type="EC" id="2.7.11.1"/>
    </reaction>
</comment>
<keyword evidence="7 16" id="KW-0418">Kinase</keyword>
<dbReference type="OrthoDB" id="266718at2759"/>
<dbReference type="FunFam" id="1.10.510.10:FF:000292">
    <property type="entry name" value="Serine/threonine-protein kinase 36"/>
    <property type="match status" value="1"/>
</dbReference>
<evidence type="ECO:0000256" key="9">
    <source>
        <dbReference type="ARBA" id="ARBA00023212"/>
    </source>
</evidence>
<dbReference type="GO" id="GO:0005524">
    <property type="term" value="F:ATP binding"/>
    <property type="evidence" value="ECO:0007669"/>
    <property type="project" value="UniProtKB-UniRule"/>
</dbReference>
<feature type="compositionally biased region" description="Polar residues" evidence="14">
    <location>
        <begin position="302"/>
        <end position="316"/>
    </location>
</feature>
<dbReference type="InterPro" id="IPR000225">
    <property type="entry name" value="Armadillo"/>
</dbReference>
<feature type="region of interest" description="Disordered" evidence="14">
    <location>
        <begin position="711"/>
        <end position="730"/>
    </location>
</feature>
<evidence type="ECO:0000256" key="5">
    <source>
        <dbReference type="ARBA" id="ARBA00022679"/>
    </source>
</evidence>
<feature type="compositionally biased region" description="Basic and acidic residues" evidence="14">
    <location>
        <begin position="344"/>
        <end position="358"/>
    </location>
</feature>
<evidence type="ECO:0000256" key="13">
    <source>
        <dbReference type="PROSITE-ProRule" id="PRU10141"/>
    </source>
</evidence>
<dbReference type="GO" id="GO:0004674">
    <property type="term" value="F:protein serine/threonine kinase activity"/>
    <property type="evidence" value="ECO:0007669"/>
    <property type="project" value="UniProtKB-KW"/>
</dbReference>
<evidence type="ECO:0000256" key="4">
    <source>
        <dbReference type="ARBA" id="ARBA00022527"/>
    </source>
</evidence>
<evidence type="ECO:0000256" key="8">
    <source>
        <dbReference type="ARBA" id="ARBA00022840"/>
    </source>
</evidence>
<dbReference type="InterPro" id="IPR008271">
    <property type="entry name" value="Ser/Thr_kinase_AS"/>
</dbReference>
<proteinExistence type="predicted"/>
<name>A0A1Y1HSG7_KLENI</name>
<dbReference type="InterPro" id="IPR011009">
    <property type="entry name" value="Kinase-like_dom_sf"/>
</dbReference>
<dbReference type="PROSITE" id="PS00107">
    <property type="entry name" value="PROTEIN_KINASE_ATP"/>
    <property type="match status" value="1"/>
</dbReference>
<evidence type="ECO:0000256" key="10">
    <source>
        <dbReference type="ARBA" id="ARBA00047899"/>
    </source>
</evidence>
<evidence type="ECO:0000256" key="6">
    <source>
        <dbReference type="ARBA" id="ARBA00022741"/>
    </source>
</evidence>
<comment type="subcellular location">
    <subcellularLocation>
        <location evidence="1">Cytoplasm</location>
        <location evidence="1">Cytoskeleton</location>
    </subcellularLocation>
</comment>
<keyword evidence="9" id="KW-0206">Cytoskeleton</keyword>
<evidence type="ECO:0000313" key="17">
    <source>
        <dbReference type="Proteomes" id="UP000054558"/>
    </source>
</evidence>
<dbReference type="PROSITE" id="PS00108">
    <property type="entry name" value="PROTEIN_KINASE_ST"/>
    <property type="match status" value="1"/>
</dbReference>
<feature type="region of interest" description="Disordered" evidence="14">
    <location>
        <begin position="302"/>
        <end position="393"/>
    </location>
</feature>
<dbReference type="Pfam" id="PF00514">
    <property type="entry name" value="Arm"/>
    <property type="match status" value="1"/>
</dbReference>
<comment type="catalytic activity">
    <reaction evidence="10">
        <text>L-threonyl-[protein] + ATP = O-phospho-L-threonyl-[protein] + ADP + H(+)</text>
        <dbReference type="Rhea" id="RHEA:46608"/>
        <dbReference type="Rhea" id="RHEA-COMP:11060"/>
        <dbReference type="Rhea" id="RHEA-COMP:11605"/>
        <dbReference type="ChEBI" id="CHEBI:15378"/>
        <dbReference type="ChEBI" id="CHEBI:30013"/>
        <dbReference type="ChEBI" id="CHEBI:30616"/>
        <dbReference type="ChEBI" id="CHEBI:61977"/>
        <dbReference type="ChEBI" id="CHEBI:456216"/>
        <dbReference type="EC" id="2.7.11.1"/>
    </reaction>
</comment>
<protein>
    <recommendedName>
        <fullName evidence="2">non-specific serine/threonine protein kinase</fullName>
        <ecNumber evidence="2">2.7.11.1</ecNumber>
    </recommendedName>
    <alternativeName>
        <fullName evidence="12">Fused homolog</fullName>
    </alternativeName>
</protein>
<dbReference type="SMART" id="SM00185">
    <property type="entry name" value="ARM"/>
    <property type="match status" value="4"/>
</dbReference>
<keyword evidence="6 13" id="KW-0547">Nucleotide-binding</keyword>
<dbReference type="InterPro" id="IPR016024">
    <property type="entry name" value="ARM-type_fold"/>
</dbReference>
<dbReference type="Pfam" id="PF00069">
    <property type="entry name" value="Pkinase"/>
    <property type="match status" value="1"/>
</dbReference>
<dbReference type="GO" id="GO:0005737">
    <property type="term" value="C:cytoplasm"/>
    <property type="evidence" value="ECO:0000318"/>
    <property type="project" value="GO_Central"/>
</dbReference>
<evidence type="ECO:0000256" key="12">
    <source>
        <dbReference type="ARBA" id="ARBA00075375"/>
    </source>
</evidence>
<keyword evidence="5" id="KW-0808">Transferase</keyword>
<accession>A0A1Y1HSG7</accession>
<dbReference type="CDD" id="cd14002">
    <property type="entry name" value="STKc_STK36"/>
    <property type="match status" value="1"/>
</dbReference>
<evidence type="ECO:0000256" key="1">
    <source>
        <dbReference type="ARBA" id="ARBA00004245"/>
    </source>
</evidence>
<sequence>MENYHVIELVGEGSFGKVYKGRRKYTGQTTAMKFIMKHGKSDKDIKNLRQEIEILRNLRHENIIEMLDAFETPHEFCVVMEFAQGELFEILEDDQSLPEAQVQDIAKQLVRALHYLHTHPSRIIHRDMKPQNILIGAGGNVKLCDFGFARAMSANTMVLTSIKGTPLYMAPELVQEQPYNHTADLWSLGVILYELFVGQPPFYTNSIYTLIHHIVRDPVKYPDNMSSAFKSFLKGLLNKTPNQRLTWPHLLEHPFVRETPEERAAREVRAARELERGCDAAWRGEINISVFQGGRIAGAASNQAQQVLSRPGSQQQRARDLPDRMTNRDAPAAEPAQTSGRQTPTREKAEPRTPERPESTPASNGQASPSLPSPAFVGRSPSPLPGPPPKTAAEQTLERAEELSTSAEGAAHLLKQRAPVQTICEALLQLQPGALPTLAPADSALRIASNLLSHPTAWTAPVRDEILKAVVHVASSDASDSHFQPVQTKAFGILRRSVSAFGREAKATVLLAAAALRLYAKLGVTSRTGAVLEGTLFVADALRSAGELSRAPDAEGREVAAQAFRQAMASGVESQLCKSLDVAGSAEGEDLHLAAAATDALLGLIAGIEATAGDTSWQRWSTRTFPLTVARGFAEPWAREQGEATTIEAGGHVNVFINHLVNEISPREGAVRALRRLLESNVATRHALKVLLHCCTEAPAFATVLTGIPQAASPRQERRRSTGSVTGSAGGDDTIVAALFARLSPQNNAQSTNKPYETKPEEGLANAGLAALVLASCGKGLDSAGKQGWAWMLTADETEQQKRVKKLSALVGTRHVKVRSAAGLAMYWLMEVELNLRQEARASWIDTSAEALPPMAAFADALRGAQNPDTWQTSGSDGEFEWGLGVAAVGKGRDGLRDGVVGSLVAILQLRGGAAAEKAVAAELPAMLVQLLTASSDRGIAPGSSPVPFDPLELSPNGVLRTLAALHSCLPSGASAAALLSRDCLAGLLDLLNTWPHVSHVLQWPSRDGGGREGVKELIVAVTAIITYPLQAASPSASTSASSSDLAALPAYLQALGDGKVVYAITACLERVDGDELGPPVNLLSRLILSSQGLARQYIEAGGLAPPVAALLTRPANTTSVVVDFLLAISQLARLSKDYYEPIAKANMYDALRRYLNHPEGNVRSRACNLLGNMCRHSAYFYPALVEQGILPILIERCSDPDRATRKFACFAVGNAGFHNDSLYRALWPAIPHLTALLSDPEEKTRANAAGALGNLVRNSSVLCRDLIEQGAVRALFESVVSAAGRGPEADGTGRVTSPGAESGQSPLRIALFSIGNMCSHTSCREVLLELDLFKVLQKLQRLGDPVISKYVQRICAKFQEKPAS</sequence>
<dbReference type="STRING" id="105231.A0A1Y1HSG7"/>
<evidence type="ECO:0000256" key="2">
    <source>
        <dbReference type="ARBA" id="ARBA00012513"/>
    </source>
</evidence>
<dbReference type="Gene3D" id="1.25.10.10">
    <property type="entry name" value="Leucine-rich Repeat Variant"/>
    <property type="match status" value="1"/>
</dbReference>
<evidence type="ECO:0000256" key="3">
    <source>
        <dbReference type="ARBA" id="ARBA00022490"/>
    </source>
</evidence>
<dbReference type="PANTHER" id="PTHR22983">
    <property type="entry name" value="PROTEIN KINASE RELATED"/>
    <property type="match status" value="1"/>
</dbReference>
<dbReference type="EC" id="2.7.11.1" evidence="2"/>
<dbReference type="SMART" id="SM00220">
    <property type="entry name" value="S_TKc"/>
    <property type="match status" value="1"/>
</dbReference>
<dbReference type="InterPro" id="IPR000719">
    <property type="entry name" value="Prot_kinase_dom"/>
</dbReference>
<dbReference type="InterPro" id="IPR017441">
    <property type="entry name" value="Protein_kinase_ATP_BS"/>
</dbReference>
<evidence type="ECO:0000256" key="7">
    <source>
        <dbReference type="ARBA" id="ARBA00022777"/>
    </source>
</evidence>
<organism evidence="16 17">
    <name type="scientific">Klebsormidium nitens</name>
    <name type="common">Green alga</name>
    <name type="synonym">Ulothrix nitens</name>
    <dbReference type="NCBI Taxonomy" id="105231"/>
    <lineage>
        <taxon>Eukaryota</taxon>
        <taxon>Viridiplantae</taxon>
        <taxon>Streptophyta</taxon>
        <taxon>Klebsormidiophyceae</taxon>
        <taxon>Klebsormidiales</taxon>
        <taxon>Klebsormidiaceae</taxon>
        <taxon>Klebsormidium</taxon>
    </lineage>
</organism>
<dbReference type="OMA" id="NSNILCE"/>
<evidence type="ECO:0000256" key="14">
    <source>
        <dbReference type="SAM" id="MobiDB-lite"/>
    </source>
</evidence>
<dbReference type="SUPFAM" id="SSF56112">
    <property type="entry name" value="Protein kinase-like (PK-like)"/>
    <property type="match status" value="1"/>
</dbReference>
<dbReference type="SUPFAM" id="SSF48371">
    <property type="entry name" value="ARM repeat"/>
    <property type="match status" value="1"/>
</dbReference>
<feature type="binding site" evidence="13">
    <location>
        <position position="37"/>
    </location>
    <ligand>
        <name>ATP</name>
        <dbReference type="ChEBI" id="CHEBI:30616"/>
    </ligand>
</feature>
<feature type="region of interest" description="Disordered" evidence="14">
    <location>
        <begin position="1285"/>
        <end position="1304"/>
    </location>
</feature>
<evidence type="ECO:0000259" key="15">
    <source>
        <dbReference type="PROSITE" id="PS50011"/>
    </source>
</evidence>